<dbReference type="EMBL" id="CM056741">
    <property type="protein sequence ID" value="KAJ8683455.1"/>
    <property type="molecule type" value="Genomic_DNA"/>
</dbReference>
<keyword evidence="2" id="KW-1185">Reference proteome</keyword>
<sequence>MMSENYQQSMRRKTRSASICAPGSSSMEQMLSTMPPPGKENRIGKNKDSGSATPDSGCTPTRRRRPATRSQSARVSGANKSIRRRAAQQAASQQEYSAEALGSRSAHYNSEPRLTDNEHSPGLRRRGSRRGQSVHHSHQRKVNAYLDVPDVNSRPPVQRDDILDDDLYRLRSFSLTSKGEIHSSFYDHISRYVIFNYLVAISTFVVGT</sequence>
<evidence type="ECO:0000313" key="2">
    <source>
        <dbReference type="Proteomes" id="UP001239111"/>
    </source>
</evidence>
<evidence type="ECO:0000313" key="1">
    <source>
        <dbReference type="EMBL" id="KAJ8683455.1"/>
    </source>
</evidence>
<proteinExistence type="predicted"/>
<dbReference type="Proteomes" id="UP001239111">
    <property type="component" value="Chromosome 1"/>
</dbReference>
<organism evidence="1 2">
    <name type="scientific">Eretmocerus hayati</name>
    <dbReference type="NCBI Taxonomy" id="131215"/>
    <lineage>
        <taxon>Eukaryota</taxon>
        <taxon>Metazoa</taxon>
        <taxon>Ecdysozoa</taxon>
        <taxon>Arthropoda</taxon>
        <taxon>Hexapoda</taxon>
        <taxon>Insecta</taxon>
        <taxon>Pterygota</taxon>
        <taxon>Neoptera</taxon>
        <taxon>Endopterygota</taxon>
        <taxon>Hymenoptera</taxon>
        <taxon>Apocrita</taxon>
        <taxon>Proctotrupomorpha</taxon>
        <taxon>Chalcidoidea</taxon>
        <taxon>Aphelinidae</taxon>
        <taxon>Aphelininae</taxon>
        <taxon>Eretmocerus</taxon>
    </lineage>
</organism>
<gene>
    <name evidence="1" type="ORF">QAD02_019247</name>
</gene>
<comment type="caution">
    <text evidence="1">The sequence shown here is derived from an EMBL/GenBank/DDBJ whole genome shotgun (WGS) entry which is preliminary data.</text>
</comment>
<protein>
    <submittedName>
        <fullName evidence="1">Uncharacterized protein</fullName>
    </submittedName>
</protein>
<name>A0ACC2PIN9_9HYME</name>
<accession>A0ACC2PIN9</accession>
<reference evidence="1" key="1">
    <citation type="submission" date="2023-04" db="EMBL/GenBank/DDBJ databases">
        <title>A chromosome-level genome assembly of the parasitoid wasp Eretmocerus hayati.</title>
        <authorList>
            <person name="Zhong Y."/>
            <person name="Liu S."/>
            <person name="Liu Y."/>
        </authorList>
    </citation>
    <scope>NUCLEOTIDE SEQUENCE</scope>
    <source>
        <strain evidence="1">ZJU_SS_LIU_2023</strain>
    </source>
</reference>